<dbReference type="EMBL" id="CP000155">
    <property type="protein sequence ID" value="ABC31534.1"/>
    <property type="molecule type" value="Genomic_DNA"/>
</dbReference>
<dbReference type="KEGG" id="hch:HCH_04840"/>
<comment type="subcellular location">
    <subcellularLocation>
        <location evidence="1">Cell membrane</location>
    </subcellularLocation>
</comment>
<evidence type="ECO:0000256" key="5">
    <source>
        <dbReference type="ARBA" id="ARBA00023136"/>
    </source>
</evidence>
<dbReference type="Pfam" id="PF00535">
    <property type="entry name" value="Glycos_transf_2"/>
    <property type="match status" value="1"/>
</dbReference>
<dbReference type="CDD" id="cd02522">
    <property type="entry name" value="GT_2_like_a"/>
    <property type="match status" value="1"/>
</dbReference>
<keyword evidence="2" id="KW-1003">Cell membrane</keyword>
<reference evidence="7 8" key="1">
    <citation type="journal article" date="2005" name="Nucleic Acids Res.">
        <title>Genomic blueprint of Hahella chejuensis, a marine microbe producing an algicidal agent.</title>
        <authorList>
            <person name="Jeong H."/>
            <person name="Yim J.H."/>
            <person name="Lee C."/>
            <person name="Choi S.-H."/>
            <person name="Park Y.K."/>
            <person name="Yoon S.H."/>
            <person name="Hur C.-G."/>
            <person name="Kang H.-Y."/>
            <person name="Kim D."/>
            <person name="Lee H.H."/>
            <person name="Park K.H."/>
            <person name="Park S.-H."/>
            <person name="Park H.-S."/>
            <person name="Lee H.K."/>
            <person name="Oh T.K."/>
            <person name="Kim J.F."/>
        </authorList>
    </citation>
    <scope>NUCLEOTIDE SEQUENCE [LARGE SCALE GENOMIC DNA]</scope>
    <source>
        <strain evidence="7 8">KCTC 2396</strain>
    </source>
</reference>
<dbReference type="GO" id="GO:0005886">
    <property type="term" value="C:plasma membrane"/>
    <property type="evidence" value="ECO:0007669"/>
    <property type="project" value="UniProtKB-SubCell"/>
</dbReference>
<proteinExistence type="predicted"/>
<evidence type="ECO:0000256" key="1">
    <source>
        <dbReference type="ARBA" id="ARBA00004236"/>
    </source>
</evidence>
<keyword evidence="8" id="KW-1185">Reference proteome</keyword>
<sequence length="237" mass="26528">MRGRVGLSFAVSVIIPTLNEAESISAFLQALQPLREAGWELILADGGSRDDTVSLAEPRVDKVIVSAPGRAAQMNNGAESASGEVLLFLHADTQLPQDALAQMAAFAVSNADWGRFDVALSGRRLVFRVVETLINLRSRITSIATGDQAIFIRHSVFRQLGGYARIPLMEDVEICKRLRRLSRPCCISAKVMTSSRRWEKHGVWKTILLMWRLRFEFWLGVAPEKLFRRYYGRPGNV</sequence>
<gene>
    <name evidence="7" type="ordered locus">HCH_04840</name>
</gene>
<dbReference type="SUPFAM" id="SSF53448">
    <property type="entry name" value="Nucleotide-diphospho-sugar transferases"/>
    <property type="match status" value="1"/>
</dbReference>
<dbReference type="AlphaFoldDB" id="Q2SCU0"/>
<evidence type="ECO:0000256" key="4">
    <source>
        <dbReference type="ARBA" id="ARBA00022679"/>
    </source>
</evidence>
<organism evidence="7 8">
    <name type="scientific">Hahella chejuensis (strain KCTC 2396)</name>
    <dbReference type="NCBI Taxonomy" id="349521"/>
    <lineage>
        <taxon>Bacteria</taxon>
        <taxon>Pseudomonadati</taxon>
        <taxon>Pseudomonadota</taxon>
        <taxon>Gammaproteobacteria</taxon>
        <taxon>Oceanospirillales</taxon>
        <taxon>Hahellaceae</taxon>
        <taxon>Hahella</taxon>
    </lineage>
</organism>
<evidence type="ECO:0000259" key="6">
    <source>
        <dbReference type="Pfam" id="PF00535"/>
    </source>
</evidence>
<dbReference type="InterPro" id="IPR026461">
    <property type="entry name" value="Trfase_2_rSAM/seldom_assoc"/>
</dbReference>
<evidence type="ECO:0000256" key="3">
    <source>
        <dbReference type="ARBA" id="ARBA00022676"/>
    </source>
</evidence>
<dbReference type="CAZy" id="GT2">
    <property type="family name" value="Glycosyltransferase Family 2"/>
</dbReference>
<name>Q2SCU0_HAHCH</name>
<feature type="domain" description="Glycosyltransferase 2-like" evidence="6">
    <location>
        <begin position="12"/>
        <end position="122"/>
    </location>
</feature>
<dbReference type="HOGENOM" id="CLU_025996_17_3_6"/>
<dbReference type="Proteomes" id="UP000000238">
    <property type="component" value="Chromosome"/>
</dbReference>
<dbReference type="NCBIfam" id="TIGR04283">
    <property type="entry name" value="glyco_like_mftF"/>
    <property type="match status" value="1"/>
</dbReference>
<dbReference type="Gene3D" id="3.90.550.10">
    <property type="entry name" value="Spore Coat Polysaccharide Biosynthesis Protein SpsA, Chain A"/>
    <property type="match status" value="1"/>
</dbReference>
<dbReference type="InterPro" id="IPR029044">
    <property type="entry name" value="Nucleotide-diphossugar_trans"/>
</dbReference>
<evidence type="ECO:0000313" key="8">
    <source>
        <dbReference type="Proteomes" id="UP000000238"/>
    </source>
</evidence>
<keyword evidence="4 7" id="KW-0808">Transferase</keyword>
<dbReference type="PANTHER" id="PTHR43646">
    <property type="entry name" value="GLYCOSYLTRANSFERASE"/>
    <property type="match status" value="1"/>
</dbReference>
<dbReference type="GO" id="GO:0016757">
    <property type="term" value="F:glycosyltransferase activity"/>
    <property type="evidence" value="ECO:0007669"/>
    <property type="project" value="UniProtKB-KW"/>
</dbReference>
<dbReference type="eggNOG" id="COG1216">
    <property type="taxonomic scope" value="Bacteria"/>
</dbReference>
<accession>Q2SCU0</accession>
<dbReference type="InterPro" id="IPR001173">
    <property type="entry name" value="Glyco_trans_2-like"/>
</dbReference>
<dbReference type="STRING" id="349521.HCH_04840"/>
<protein>
    <submittedName>
        <fullName evidence="7">Glycosyltransferase involved in cell wall biogenesis</fullName>
    </submittedName>
</protein>
<dbReference type="PANTHER" id="PTHR43646:SF2">
    <property type="entry name" value="GLYCOSYLTRANSFERASE 2-LIKE DOMAIN-CONTAINING PROTEIN"/>
    <property type="match status" value="1"/>
</dbReference>
<evidence type="ECO:0000313" key="7">
    <source>
        <dbReference type="EMBL" id="ABC31534.1"/>
    </source>
</evidence>
<keyword evidence="5" id="KW-0472">Membrane</keyword>
<keyword evidence="3" id="KW-0328">Glycosyltransferase</keyword>
<evidence type="ECO:0000256" key="2">
    <source>
        <dbReference type="ARBA" id="ARBA00022475"/>
    </source>
</evidence>